<feature type="domain" description="HTH marR-type" evidence="4">
    <location>
        <begin position="1"/>
        <end position="134"/>
    </location>
</feature>
<dbReference type="GO" id="GO:0003677">
    <property type="term" value="F:DNA binding"/>
    <property type="evidence" value="ECO:0007669"/>
    <property type="project" value="UniProtKB-KW"/>
</dbReference>
<accession>A0A4R2SUM0</accession>
<evidence type="ECO:0000256" key="2">
    <source>
        <dbReference type="ARBA" id="ARBA00023125"/>
    </source>
</evidence>
<evidence type="ECO:0000259" key="4">
    <source>
        <dbReference type="PROSITE" id="PS50995"/>
    </source>
</evidence>
<evidence type="ECO:0000313" key="6">
    <source>
        <dbReference type="Proteomes" id="UP000295504"/>
    </source>
</evidence>
<name>A0A4R2SUM0_9FIRM</name>
<reference evidence="5 6" key="1">
    <citation type="submission" date="2019-03" db="EMBL/GenBank/DDBJ databases">
        <title>Genomic Encyclopedia of Type Strains, Phase IV (KMG-IV): sequencing the most valuable type-strain genomes for metagenomic binning, comparative biology and taxonomic classification.</title>
        <authorList>
            <person name="Goeker M."/>
        </authorList>
    </citation>
    <scope>NUCLEOTIDE SEQUENCE [LARGE SCALE GENOMIC DNA]</scope>
    <source>
        <strain evidence="5 6">DSM 100013</strain>
    </source>
</reference>
<organism evidence="5 6">
    <name type="scientific">Serpentinicella alkaliphila</name>
    <dbReference type="NCBI Taxonomy" id="1734049"/>
    <lineage>
        <taxon>Bacteria</taxon>
        <taxon>Bacillati</taxon>
        <taxon>Bacillota</taxon>
        <taxon>Clostridia</taxon>
        <taxon>Peptostreptococcales</taxon>
        <taxon>Natronincolaceae</taxon>
        <taxon>Serpentinicella</taxon>
    </lineage>
</organism>
<keyword evidence="2 5" id="KW-0238">DNA-binding</keyword>
<dbReference type="Gene3D" id="1.10.10.10">
    <property type="entry name" value="Winged helix-like DNA-binding domain superfamily/Winged helix DNA-binding domain"/>
    <property type="match status" value="1"/>
</dbReference>
<dbReference type="SMART" id="SM00347">
    <property type="entry name" value="HTH_MARR"/>
    <property type="match status" value="1"/>
</dbReference>
<dbReference type="AlphaFoldDB" id="A0A4R2SUM0"/>
<gene>
    <name evidence="5" type="ORF">EDD79_10904</name>
</gene>
<dbReference type="PANTHER" id="PTHR42756">
    <property type="entry name" value="TRANSCRIPTIONAL REGULATOR, MARR"/>
    <property type="match status" value="1"/>
</dbReference>
<dbReference type="InterPro" id="IPR036390">
    <property type="entry name" value="WH_DNA-bd_sf"/>
</dbReference>
<dbReference type="PROSITE" id="PS50995">
    <property type="entry name" value="HTH_MARR_2"/>
    <property type="match status" value="1"/>
</dbReference>
<dbReference type="OrthoDB" id="163346at2"/>
<proteinExistence type="predicted"/>
<dbReference type="RefSeq" id="WP_132849895.1">
    <property type="nucleotide sequence ID" value="NZ_CP058648.1"/>
</dbReference>
<sequence>MQNKIDIAAEEIAMFCRLQMYVKKELPIRSSEMGVLIYIHKQDGDVTPLMISNFFQIAKPSVTAMISELIKKGYLIKVPSVTDRRSYTVSITNEGHELVQSTRDEYYKIIELLKEKMGPENFEAFLKLIHSANQILKEVRG</sequence>
<comment type="caution">
    <text evidence="5">The sequence shown here is derived from an EMBL/GenBank/DDBJ whole genome shotgun (WGS) entry which is preliminary data.</text>
</comment>
<dbReference type="InterPro" id="IPR036388">
    <property type="entry name" value="WH-like_DNA-bd_sf"/>
</dbReference>
<dbReference type="SUPFAM" id="SSF46785">
    <property type="entry name" value="Winged helix' DNA-binding domain"/>
    <property type="match status" value="1"/>
</dbReference>
<dbReference type="PRINTS" id="PR00598">
    <property type="entry name" value="HTHMARR"/>
</dbReference>
<keyword evidence="6" id="KW-1185">Reference proteome</keyword>
<dbReference type="Proteomes" id="UP000295504">
    <property type="component" value="Unassembled WGS sequence"/>
</dbReference>
<evidence type="ECO:0000256" key="1">
    <source>
        <dbReference type="ARBA" id="ARBA00023015"/>
    </source>
</evidence>
<dbReference type="Pfam" id="PF12802">
    <property type="entry name" value="MarR_2"/>
    <property type="match status" value="1"/>
</dbReference>
<keyword evidence="1" id="KW-0805">Transcription regulation</keyword>
<dbReference type="PANTHER" id="PTHR42756:SF1">
    <property type="entry name" value="TRANSCRIPTIONAL REPRESSOR OF EMRAB OPERON"/>
    <property type="match status" value="1"/>
</dbReference>
<evidence type="ECO:0000256" key="3">
    <source>
        <dbReference type="ARBA" id="ARBA00023163"/>
    </source>
</evidence>
<protein>
    <submittedName>
        <fullName evidence="5">DNA-binding MarR family transcriptional regulator</fullName>
    </submittedName>
</protein>
<dbReference type="InterPro" id="IPR000835">
    <property type="entry name" value="HTH_MarR-typ"/>
</dbReference>
<keyword evidence="3" id="KW-0804">Transcription</keyword>
<dbReference type="EMBL" id="SLYC01000090">
    <property type="protein sequence ID" value="TCP92196.1"/>
    <property type="molecule type" value="Genomic_DNA"/>
</dbReference>
<dbReference type="GO" id="GO:0003700">
    <property type="term" value="F:DNA-binding transcription factor activity"/>
    <property type="evidence" value="ECO:0007669"/>
    <property type="project" value="InterPro"/>
</dbReference>
<evidence type="ECO:0000313" key="5">
    <source>
        <dbReference type="EMBL" id="TCP92196.1"/>
    </source>
</evidence>